<name>A0A8E2DWG6_9PEZI</name>
<dbReference type="PANTHER" id="PTHR34414">
    <property type="entry name" value="HET DOMAIN-CONTAINING PROTEIN-RELATED"/>
    <property type="match status" value="1"/>
</dbReference>
<keyword evidence="1" id="KW-0472">Membrane</keyword>
<evidence type="ECO:0000256" key="1">
    <source>
        <dbReference type="SAM" id="Phobius"/>
    </source>
</evidence>
<dbReference type="PANTHER" id="PTHR34414:SF1">
    <property type="entry name" value="SUBTILISIN-LIKE SERINE PROTEASE"/>
    <property type="match status" value="1"/>
</dbReference>
<dbReference type="EMBL" id="KV746332">
    <property type="protein sequence ID" value="OCK72840.1"/>
    <property type="molecule type" value="Genomic_DNA"/>
</dbReference>
<dbReference type="OrthoDB" id="5086500at2759"/>
<dbReference type="Proteomes" id="UP000250266">
    <property type="component" value="Unassembled WGS sequence"/>
</dbReference>
<reference evidence="2 3" key="1">
    <citation type="journal article" date="2016" name="Nat. Commun.">
        <title>Ectomycorrhizal ecology is imprinted in the genome of the dominant symbiotic fungus Cenococcum geophilum.</title>
        <authorList>
            <consortium name="DOE Joint Genome Institute"/>
            <person name="Peter M."/>
            <person name="Kohler A."/>
            <person name="Ohm R.A."/>
            <person name="Kuo A."/>
            <person name="Krutzmann J."/>
            <person name="Morin E."/>
            <person name="Arend M."/>
            <person name="Barry K.W."/>
            <person name="Binder M."/>
            <person name="Choi C."/>
            <person name="Clum A."/>
            <person name="Copeland A."/>
            <person name="Grisel N."/>
            <person name="Haridas S."/>
            <person name="Kipfer T."/>
            <person name="LaButti K."/>
            <person name="Lindquist E."/>
            <person name="Lipzen A."/>
            <person name="Maire R."/>
            <person name="Meier B."/>
            <person name="Mihaltcheva S."/>
            <person name="Molinier V."/>
            <person name="Murat C."/>
            <person name="Poggeler S."/>
            <person name="Quandt C.A."/>
            <person name="Sperisen C."/>
            <person name="Tritt A."/>
            <person name="Tisserant E."/>
            <person name="Crous P.W."/>
            <person name="Henrissat B."/>
            <person name="Nehls U."/>
            <person name="Egli S."/>
            <person name="Spatafora J.W."/>
            <person name="Grigoriev I.V."/>
            <person name="Martin F.M."/>
        </authorList>
    </citation>
    <scope>NUCLEOTIDE SEQUENCE [LARGE SCALE GENOMIC DNA]</scope>
    <source>
        <strain evidence="2 3">CBS 459.81</strain>
    </source>
</reference>
<keyword evidence="3" id="KW-1185">Reference proteome</keyword>
<keyword evidence="1" id="KW-0812">Transmembrane</keyword>
<sequence>MVNSHAISTELAPILDVVQINGRKVLQRRDGHTTLPGQPRKALQGDALLPYLRQAHLTAELDKMAPKLYYLATPTHTHIAPLHHQRAMGRQIVVTEHPGLHLIWYHDRIFVKPIPVYMLSGAFWNYIAEADQNILRASLGFMRTYCYLIRYGVDFSTAIALELIPKVEAASFDFEDFIKFIFQFEDVSDGAVSPRYAYGSIRLTRLNYLALIFLGRPAYFALRPQYGEYIGHAFVPIITLFAILSTILSSMQVALAVQDPHAEASWQTFAKVAKWFSIAVIILVASLVVLLVIFIPLAIGTAQNAARRSELNSKKKQDENLAGEMTTTFI</sequence>
<dbReference type="AlphaFoldDB" id="A0A8E2DWG6"/>
<dbReference type="InterPro" id="IPR046536">
    <property type="entry name" value="DUF6601"/>
</dbReference>
<gene>
    <name evidence="2" type="ORF">K432DRAFT_430872</name>
</gene>
<keyword evidence="1" id="KW-1133">Transmembrane helix</keyword>
<feature type="transmembrane region" description="Helical" evidence="1">
    <location>
        <begin position="275"/>
        <end position="299"/>
    </location>
</feature>
<organism evidence="2 3">
    <name type="scientific">Lepidopterella palustris CBS 459.81</name>
    <dbReference type="NCBI Taxonomy" id="1314670"/>
    <lineage>
        <taxon>Eukaryota</taxon>
        <taxon>Fungi</taxon>
        <taxon>Dikarya</taxon>
        <taxon>Ascomycota</taxon>
        <taxon>Pezizomycotina</taxon>
        <taxon>Dothideomycetes</taxon>
        <taxon>Pleosporomycetidae</taxon>
        <taxon>Mytilinidiales</taxon>
        <taxon>Argynnaceae</taxon>
        <taxon>Lepidopterella</taxon>
    </lineage>
</organism>
<evidence type="ECO:0000313" key="3">
    <source>
        <dbReference type="Proteomes" id="UP000250266"/>
    </source>
</evidence>
<evidence type="ECO:0000313" key="2">
    <source>
        <dbReference type="EMBL" id="OCK72840.1"/>
    </source>
</evidence>
<dbReference type="Pfam" id="PF20246">
    <property type="entry name" value="DUF6601"/>
    <property type="match status" value="1"/>
</dbReference>
<accession>A0A8E2DWG6</accession>
<feature type="transmembrane region" description="Helical" evidence="1">
    <location>
        <begin position="234"/>
        <end position="255"/>
    </location>
</feature>
<proteinExistence type="predicted"/>
<protein>
    <submittedName>
        <fullName evidence="2">Uncharacterized protein</fullName>
    </submittedName>
</protein>